<dbReference type="KEGG" id="coy:HF329_28465"/>
<sequence length="125" mass="14273">MIKRNVILEKSYLFGIRTVKLFLYMKEKGAEQVLMRQLLKSGTSIGANVEEAVGASSGRDFIYKLDISYRETRETIFWLKLLRDTQIPEQKMAASMLKDSEELARIIGSIQKSIKNPNNKTTPNS</sequence>
<dbReference type="Pfam" id="PF05635">
    <property type="entry name" value="23S_rRNA_IVP"/>
    <property type="match status" value="1"/>
</dbReference>
<dbReference type="EMBL" id="CP051205">
    <property type="protein sequence ID" value="QJB35028.1"/>
    <property type="molecule type" value="Genomic_DNA"/>
</dbReference>
<protein>
    <submittedName>
        <fullName evidence="1">Four helix bundle protein</fullName>
    </submittedName>
</protein>
<dbReference type="SUPFAM" id="SSF158446">
    <property type="entry name" value="IVS-encoded protein-like"/>
    <property type="match status" value="1"/>
</dbReference>
<dbReference type="PANTHER" id="PTHR38471:SF2">
    <property type="entry name" value="FOUR HELIX BUNDLE PROTEIN"/>
    <property type="match status" value="1"/>
</dbReference>
<dbReference type="PANTHER" id="PTHR38471">
    <property type="entry name" value="FOUR HELIX BUNDLE PROTEIN"/>
    <property type="match status" value="1"/>
</dbReference>
<dbReference type="AlphaFoldDB" id="A0AAE7DA31"/>
<dbReference type="InterPro" id="IPR012657">
    <property type="entry name" value="23S_rRNA-intervening_sequence"/>
</dbReference>
<dbReference type="Gene3D" id="1.20.1440.60">
    <property type="entry name" value="23S rRNA-intervening sequence"/>
    <property type="match status" value="1"/>
</dbReference>
<evidence type="ECO:0000313" key="1">
    <source>
        <dbReference type="EMBL" id="QJB35028.1"/>
    </source>
</evidence>
<accession>A0AAE7DA31</accession>
<gene>
    <name evidence="1" type="ORF">HF329_28465</name>
</gene>
<evidence type="ECO:0000313" key="2">
    <source>
        <dbReference type="Proteomes" id="UP000502421"/>
    </source>
</evidence>
<dbReference type="InterPro" id="IPR036583">
    <property type="entry name" value="23S_rRNA_IVS_sf"/>
</dbReference>
<dbReference type="Proteomes" id="UP000502421">
    <property type="component" value="Chromosome"/>
</dbReference>
<proteinExistence type="predicted"/>
<reference evidence="2" key="1">
    <citation type="submission" date="2020-04" db="EMBL/GenBank/DDBJ databases">
        <authorList>
            <person name="Kittiwongwattana C."/>
        </authorList>
    </citation>
    <scope>NUCLEOTIDE SEQUENCE [LARGE SCALE GENOMIC DNA]</scope>
    <source>
        <strain evidence="2">1310</strain>
    </source>
</reference>
<name>A0AAE7DA31_9BACT</name>
<organism evidence="1 2">
    <name type="scientific">Chitinophaga oryzae</name>
    <dbReference type="NCBI Taxonomy" id="2725414"/>
    <lineage>
        <taxon>Bacteria</taxon>
        <taxon>Pseudomonadati</taxon>
        <taxon>Bacteroidota</taxon>
        <taxon>Chitinophagia</taxon>
        <taxon>Chitinophagales</taxon>
        <taxon>Chitinophagaceae</taxon>
        <taxon>Chitinophaga</taxon>
    </lineage>
</organism>
<dbReference type="PIRSF" id="PIRSF035652">
    <property type="entry name" value="CHP02436"/>
    <property type="match status" value="1"/>
</dbReference>
<dbReference type="NCBIfam" id="TIGR02436">
    <property type="entry name" value="four helix bundle protein"/>
    <property type="match status" value="1"/>
</dbReference>